<evidence type="ECO:0000313" key="7">
    <source>
        <dbReference type="Proteomes" id="UP000564573"/>
    </source>
</evidence>
<dbReference type="PRINTS" id="PR00455">
    <property type="entry name" value="HTHTETR"/>
</dbReference>
<accession>A0A839XID8</accession>
<dbReference type="Pfam" id="PF00440">
    <property type="entry name" value="TetR_N"/>
    <property type="match status" value="1"/>
</dbReference>
<keyword evidence="2 4" id="KW-0238">DNA-binding</keyword>
<dbReference type="PROSITE" id="PS50977">
    <property type="entry name" value="HTH_TETR_2"/>
    <property type="match status" value="1"/>
</dbReference>
<evidence type="ECO:0000256" key="3">
    <source>
        <dbReference type="ARBA" id="ARBA00023163"/>
    </source>
</evidence>
<dbReference type="InterPro" id="IPR009057">
    <property type="entry name" value="Homeodomain-like_sf"/>
</dbReference>
<reference evidence="6 7" key="1">
    <citation type="submission" date="2020-08" db="EMBL/GenBank/DDBJ databases">
        <title>Sequencing the genomes of 1000 actinobacteria strains.</title>
        <authorList>
            <person name="Klenk H.-P."/>
        </authorList>
    </citation>
    <scope>NUCLEOTIDE SEQUENCE [LARGE SCALE GENOMIC DNA]</scope>
    <source>
        <strain evidence="6 7">DSM 45267</strain>
    </source>
</reference>
<keyword evidence="7" id="KW-1185">Reference proteome</keyword>
<dbReference type="PANTHER" id="PTHR30055">
    <property type="entry name" value="HTH-TYPE TRANSCRIPTIONAL REGULATOR RUTR"/>
    <property type="match status" value="1"/>
</dbReference>
<dbReference type="SUPFAM" id="SSF46689">
    <property type="entry name" value="Homeodomain-like"/>
    <property type="match status" value="1"/>
</dbReference>
<organism evidence="6 7">
    <name type="scientific">Prauserella sediminis</name>
    <dbReference type="NCBI Taxonomy" id="577680"/>
    <lineage>
        <taxon>Bacteria</taxon>
        <taxon>Bacillati</taxon>
        <taxon>Actinomycetota</taxon>
        <taxon>Actinomycetes</taxon>
        <taxon>Pseudonocardiales</taxon>
        <taxon>Pseudonocardiaceae</taxon>
        <taxon>Prauserella</taxon>
        <taxon>Prauserella salsuginis group</taxon>
    </lineage>
</organism>
<sequence>MDTPRKRPRQQRSRFTVDAVLEAAAQVFEREGMAATTNRIAERAGFSIGTLYQYFPNKVALLGALAERHIKDAAAGLHVTFSELDDSRPGWEDTVRALTATLAALHADRPRLHTVLYDLAPRVPEGVASLHALPRRDHDRPRPARAPLRSRPRRCRCRCRCRWR</sequence>
<gene>
    <name evidence="6" type="ORF">FB384_000423</name>
</gene>
<evidence type="ECO:0000256" key="4">
    <source>
        <dbReference type="PROSITE-ProRule" id="PRU00335"/>
    </source>
</evidence>
<dbReference type="AlphaFoldDB" id="A0A839XID8"/>
<evidence type="ECO:0000256" key="2">
    <source>
        <dbReference type="ARBA" id="ARBA00023125"/>
    </source>
</evidence>
<evidence type="ECO:0000313" key="6">
    <source>
        <dbReference type="EMBL" id="MBB3661519.1"/>
    </source>
</evidence>
<dbReference type="RefSeq" id="WP_183778636.1">
    <property type="nucleotide sequence ID" value="NZ_JACIBS010000001.1"/>
</dbReference>
<feature type="domain" description="HTH tetR-type" evidence="5">
    <location>
        <begin position="14"/>
        <end position="73"/>
    </location>
</feature>
<comment type="caution">
    <text evidence="6">The sequence shown here is derived from an EMBL/GenBank/DDBJ whole genome shotgun (WGS) entry which is preliminary data.</text>
</comment>
<dbReference type="InterPro" id="IPR050109">
    <property type="entry name" value="HTH-type_TetR-like_transc_reg"/>
</dbReference>
<feature type="DNA-binding region" description="H-T-H motif" evidence="4">
    <location>
        <begin position="36"/>
        <end position="55"/>
    </location>
</feature>
<proteinExistence type="predicted"/>
<dbReference type="Gene3D" id="1.10.357.10">
    <property type="entry name" value="Tetracycline Repressor, domain 2"/>
    <property type="match status" value="1"/>
</dbReference>
<dbReference type="InterPro" id="IPR001647">
    <property type="entry name" value="HTH_TetR"/>
</dbReference>
<dbReference type="EMBL" id="JACIBS010000001">
    <property type="protein sequence ID" value="MBB3661519.1"/>
    <property type="molecule type" value="Genomic_DNA"/>
</dbReference>
<keyword evidence="1" id="KW-0805">Transcription regulation</keyword>
<evidence type="ECO:0000259" key="5">
    <source>
        <dbReference type="PROSITE" id="PS50977"/>
    </source>
</evidence>
<protein>
    <submittedName>
        <fullName evidence="6">AcrR family transcriptional regulator</fullName>
    </submittedName>
</protein>
<name>A0A839XID8_9PSEU</name>
<keyword evidence="3" id="KW-0804">Transcription</keyword>
<dbReference type="GO" id="GO:0003700">
    <property type="term" value="F:DNA-binding transcription factor activity"/>
    <property type="evidence" value="ECO:0007669"/>
    <property type="project" value="TreeGrafter"/>
</dbReference>
<dbReference type="PANTHER" id="PTHR30055:SF234">
    <property type="entry name" value="HTH-TYPE TRANSCRIPTIONAL REGULATOR BETI"/>
    <property type="match status" value="1"/>
</dbReference>
<evidence type="ECO:0000256" key="1">
    <source>
        <dbReference type="ARBA" id="ARBA00023015"/>
    </source>
</evidence>
<dbReference type="GO" id="GO:0000976">
    <property type="term" value="F:transcription cis-regulatory region binding"/>
    <property type="evidence" value="ECO:0007669"/>
    <property type="project" value="TreeGrafter"/>
</dbReference>
<dbReference type="Proteomes" id="UP000564573">
    <property type="component" value="Unassembled WGS sequence"/>
</dbReference>